<proteinExistence type="predicted"/>
<keyword evidence="2" id="KW-1185">Reference proteome</keyword>
<dbReference type="HOGENOM" id="CLU_872018_0_0_1"/>
<evidence type="ECO:0000313" key="1">
    <source>
        <dbReference type="EMBL" id="KIJ34825.1"/>
    </source>
</evidence>
<organism evidence="1 2">
    <name type="scientific">Sphaerobolus stellatus (strain SS14)</name>
    <dbReference type="NCBI Taxonomy" id="990650"/>
    <lineage>
        <taxon>Eukaryota</taxon>
        <taxon>Fungi</taxon>
        <taxon>Dikarya</taxon>
        <taxon>Basidiomycota</taxon>
        <taxon>Agaricomycotina</taxon>
        <taxon>Agaricomycetes</taxon>
        <taxon>Phallomycetidae</taxon>
        <taxon>Geastrales</taxon>
        <taxon>Sphaerobolaceae</taxon>
        <taxon>Sphaerobolus</taxon>
    </lineage>
</organism>
<sequence length="319" mass="37038">MSKRVISSSICLFNMLSNEVLDQILQETIADSIHKLCVPPAQSQRPPNVWNALKVLPQVCHRFRDLSFRLLSIAFCMQFTGFGNREPLNNMTQIMHYLSAVSPCQNESYHQSAKAEPARHGVSVAGYTLDDLKGILKIYWDVAVMHVEAQDVLKIHWRRNQRWAAAIGDFMKFISNANEDANWFYSQMKPLDLTCRALDYIKEYDRMYHSVCMYWLIRQGLQVELDDFRKRRPAVIKTLMESFISNEDNLLVTKQRLPKFVKRAMQTTDFMETLERVESGPIFGPAKQLARDVLIRWRDFVGKSDPPKDKDNCCTDFLS</sequence>
<name>A0A0C9VBG3_SPHS4</name>
<dbReference type="EMBL" id="KN837195">
    <property type="protein sequence ID" value="KIJ34825.1"/>
    <property type="molecule type" value="Genomic_DNA"/>
</dbReference>
<protein>
    <submittedName>
        <fullName evidence="1">Uncharacterized protein</fullName>
    </submittedName>
</protein>
<reference evidence="1 2" key="1">
    <citation type="submission" date="2014-06" db="EMBL/GenBank/DDBJ databases">
        <title>Evolutionary Origins and Diversification of the Mycorrhizal Mutualists.</title>
        <authorList>
            <consortium name="DOE Joint Genome Institute"/>
            <consortium name="Mycorrhizal Genomics Consortium"/>
            <person name="Kohler A."/>
            <person name="Kuo A."/>
            <person name="Nagy L.G."/>
            <person name="Floudas D."/>
            <person name="Copeland A."/>
            <person name="Barry K.W."/>
            <person name="Cichocki N."/>
            <person name="Veneault-Fourrey C."/>
            <person name="LaButti K."/>
            <person name="Lindquist E.A."/>
            <person name="Lipzen A."/>
            <person name="Lundell T."/>
            <person name="Morin E."/>
            <person name="Murat C."/>
            <person name="Riley R."/>
            <person name="Ohm R."/>
            <person name="Sun H."/>
            <person name="Tunlid A."/>
            <person name="Henrissat B."/>
            <person name="Grigoriev I.V."/>
            <person name="Hibbett D.S."/>
            <person name="Martin F."/>
        </authorList>
    </citation>
    <scope>NUCLEOTIDE SEQUENCE [LARGE SCALE GENOMIC DNA]</scope>
    <source>
        <strain evidence="1 2">SS14</strain>
    </source>
</reference>
<accession>A0A0C9VBG3</accession>
<dbReference type="Proteomes" id="UP000054279">
    <property type="component" value="Unassembled WGS sequence"/>
</dbReference>
<dbReference type="AlphaFoldDB" id="A0A0C9VBG3"/>
<gene>
    <name evidence="1" type="ORF">M422DRAFT_70086</name>
</gene>
<evidence type="ECO:0000313" key="2">
    <source>
        <dbReference type="Proteomes" id="UP000054279"/>
    </source>
</evidence>